<keyword evidence="2" id="KW-0449">Lipoprotein</keyword>
<dbReference type="InterPro" id="IPR031030">
    <property type="entry name" value="Lepto_Lipo_YY_C"/>
</dbReference>
<protein>
    <submittedName>
        <fullName evidence="2">Lipoprotein</fullName>
    </submittedName>
</protein>
<sequence length="121" mass="12741">MKRIVISSAIFMALAFANCAVLDPIGFTYDRIKGDKAASKITDAAIMTDLVNSTILNGKATVSILSILASDIAGIDPAKYYKESVINQCVTDIKGVKGYLIGSTLTVISSCKGITADGLIY</sequence>
<evidence type="ECO:0000313" key="2">
    <source>
        <dbReference type="EMBL" id="PNV72782.1"/>
    </source>
</evidence>
<feature type="signal peptide" evidence="1">
    <location>
        <begin position="1"/>
        <end position="17"/>
    </location>
</feature>
<dbReference type="RefSeq" id="WP_010410511.1">
    <property type="nucleotide sequence ID" value="NZ_MCRM02000028.1"/>
</dbReference>
<evidence type="ECO:0000313" key="3">
    <source>
        <dbReference type="Proteomes" id="UP000094669"/>
    </source>
</evidence>
<keyword evidence="1" id="KW-0732">Signal</keyword>
<comment type="caution">
    <text evidence="2">The sequence shown here is derived from an EMBL/GenBank/DDBJ whole genome shotgun (WGS) entry which is preliminary data.</text>
</comment>
<reference evidence="2" key="1">
    <citation type="submission" date="2018-01" db="EMBL/GenBank/DDBJ databases">
        <title>Genomic characterization of Leptospira inadai serogroup Lyme isolated from captured rat in Brazil and comparative analysis with human reference strain.</title>
        <authorList>
            <person name="Moreno L.Z."/>
            <person name="Loureiro A.P."/>
            <person name="Miraglia F."/>
            <person name="Kremer F.S."/>
            <person name="Eslabao M.R."/>
            <person name="Dellagostin O.A."/>
            <person name="Lilenbaum W."/>
            <person name="Moreno A.M."/>
        </authorList>
    </citation>
    <scope>NUCLEOTIDE SEQUENCE [LARGE SCALE GENOMIC DNA]</scope>
    <source>
        <strain evidence="2">M34/99</strain>
    </source>
</reference>
<dbReference type="Proteomes" id="UP000094669">
    <property type="component" value="Unassembled WGS sequence"/>
</dbReference>
<proteinExistence type="predicted"/>
<organism evidence="2 3">
    <name type="scientific">Leptospira inadai serovar Lyme</name>
    <dbReference type="NCBI Taxonomy" id="293084"/>
    <lineage>
        <taxon>Bacteria</taxon>
        <taxon>Pseudomonadati</taxon>
        <taxon>Spirochaetota</taxon>
        <taxon>Spirochaetia</taxon>
        <taxon>Leptospirales</taxon>
        <taxon>Leptospiraceae</taxon>
        <taxon>Leptospira</taxon>
    </lineage>
</organism>
<name>A0ABX4YE35_9LEPT</name>
<dbReference type="NCBIfam" id="TIGR04452">
    <property type="entry name" value="Lepto_Lipo_YY_C"/>
    <property type="match status" value="1"/>
</dbReference>
<keyword evidence="3" id="KW-1185">Reference proteome</keyword>
<feature type="chain" id="PRO_5046404617" evidence="1">
    <location>
        <begin position="18"/>
        <end position="121"/>
    </location>
</feature>
<gene>
    <name evidence="2" type="ORF">BES34_018600</name>
</gene>
<evidence type="ECO:0000256" key="1">
    <source>
        <dbReference type="SAM" id="SignalP"/>
    </source>
</evidence>
<dbReference type="EMBL" id="MCRM02000028">
    <property type="protein sequence ID" value="PNV72782.1"/>
    <property type="molecule type" value="Genomic_DNA"/>
</dbReference>
<accession>A0ABX4YE35</accession>